<gene>
    <name evidence="2" type="ORF">BO94DRAFT_227334</name>
</gene>
<feature type="compositionally biased region" description="Polar residues" evidence="1">
    <location>
        <begin position="14"/>
        <end position="30"/>
    </location>
</feature>
<proteinExistence type="predicted"/>
<organism evidence="2 3">
    <name type="scientific">Aspergillus sclerotioniger CBS 115572</name>
    <dbReference type="NCBI Taxonomy" id="1450535"/>
    <lineage>
        <taxon>Eukaryota</taxon>
        <taxon>Fungi</taxon>
        <taxon>Dikarya</taxon>
        <taxon>Ascomycota</taxon>
        <taxon>Pezizomycotina</taxon>
        <taxon>Eurotiomycetes</taxon>
        <taxon>Eurotiomycetidae</taxon>
        <taxon>Eurotiales</taxon>
        <taxon>Aspergillaceae</taxon>
        <taxon>Aspergillus</taxon>
        <taxon>Aspergillus subgen. Circumdati</taxon>
    </lineage>
</organism>
<evidence type="ECO:0000313" key="3">
    <source>
        <dbReference type="Proteomes" id="UP000246702"/>
    </source>
</evidence>
<protein>
    <submittedName>
        <fullName evidence="2">Uncharacterized protein</fullName>
    </submittedName>
</protein>
<dbReference type="EMBL" id="MSFK01000030">
    <property type="protein sequence ID" value="PWY74478.1"/>
    <property type="molecule type" value="Genomic_DNA"/>
</dbReference>
<dbReference type="GeneID" id="37108418"/>
<reference evidence="2 3" key="1">
    <citation type="submission" date="2016-12" db="EMBL/GenBank/DDBJ databases">
        <title>The genomes of Aspergillus section Nigri reveals drivers in fungal speciation.</title>
        <authorList>
            <consortium name="DOE Joint Genome Institute"/>
            <person name="Vesth T.C."/>
            <person name="Nybo J."/>
            <person name="Theobald S."/>
            <person name="Brandl J."/>
            <person name="Frisvad J.C."/>
            <person name="Nielsen K.F."/>
            <person name="Lyhne E.K."/>
            <person name="Kogle M.E."/>
            <person name="Kuo A."/>
            <person name="Riley R."/>
            <person name="Clum A."/>
            <person name="Nolan M."/>
            <person name="Lipzen A."/>
            <person name="Salamov A."/>
            <person name="Henrissat B."/>
            <person name="Wiebenga A."/>
            <person name="De Vries R.P."/>
            <person name="Grigoriev I.V."/>
            <person name="Mortensen U.H."/>
            <person name="Andersen M.R."/>
            <person name="Baker S.E."/>
        </authorList>
    </citation>
    <scope>NUCLEOTIDE SEQUENCE [LARGE SCALE GENOMIC DNA]</scope>
    <source>
        <strain evidence="2 3">CBS 115572</strain>
    </source>
</reference>
<accession>A0A317VNN5</accession>
<evidence type="ECO:0000256" key="1">
    <source>
        <dbReference type="SAM" id="MobiDB-lite"/>
    </source>
</evidence>
<sequence length="59" mass="6637">MIQTSMGGTRGDSKSQAPLTNDMNSRTTGRNLRRDSTRNPNRPKHKPENQTQKADPKKT</sequence>
<dbReference type="RefSeq" id="XP_025463671.1">
    <property type="nucleotide sequence ID" value="XM_025606275.1"/>
</dbReference>
<feature type="region of interest" description="Disordered" evidence="1">
    <location>
        <begin position="1"/>
        <end position="59"/>
    </location>
</feature>
<dbReference type="Proteomes" id="UP000246702">
    <property type="component" value="Unassembled WGS sequence"/>
</dbReference>
<keyword evidence="3" id="KW-1185">Reference proteome</keyword>
<evidence type="ECO:0000313" key="2">
    <source>
        <dbReference type="EMBL" id="PWY74478.1"/>
    </source>
</evidence>
<name>A0A317VNN5_9EURO</name>
<dbReference type="AlphaFoldDB" id="A0A317VNN5"/>
<comment type="caution">
    <text evidence="2">The sequence shown here is derived from an EMBL/GenBank/DDBJ whole genome shotgun (WGS) entry which is preliminary data.</text>
</comment>